<keyword evidence="3" id="KW-1015">Disulfide bond</keyword>
<dbReference type="GO" id="GO:0005737">
    <property type="term" value="C:cytoplasm"/>
    <property type="evidence" value="ECO:0007669"/>
    <property type="project" value="TreeGrafter"/>
</dbReference>
<dbReference type="InterPro" id="IPR005746">
    <property type="entry name" value="Thioredoxin"/>
</dbReference>
<sequence length="135" mass="15217">MDENELERIKMRKMMELLSGGGEKGMSNWPSEPVEVTDLDFDEQVRRYSLVVVDFWAEWCAPCRAIAPIIKQLAHEYAGKAVFLKLNVDENPRTAARFGIMSIPTLMIFKGGKPVDAIIGAVPKKVIESKLAQYM</sequence>
<dbReference type="GO" id="GO:0015035">
    <property type="term" value="F:protein-disulfide reductase activity"/>
    <property type="evidence" value="ECO:0007669"/>
    <property type="project" value="InterPro"/>
</dbReference>
<evidence type="ECO:0000256" key="3">
    <source>
        <dbReference type="ARBA" id="ARBA00023157"/>
    </source>
</evidence>
<dbReference type="InterPro" id="IPR036249">
    <property type="entry name" value="Thioredoxin-like_sf"/>
</dbReference>
<comment type="caution">
    <text evidence="6">The sequence shown here is derived from an EMBL/GenBank/DDBJ whole genome shotgun (WGS) entry which is preliminary data.</text>
</comment>
<keyword evidence="4" id="KW-0676">Redox-active center</keyword>
<organism evidence="6 7">
    <name type="scientific">Caldiarchaeum subterraneum</name>
    <dbReference type="NCBI Taxonomy" id="311458"/>
    <lineage>
        <taxon>Archaea</taxon>
        <taxon>Nitrososphaerota</taxon>
        <taxon>Candidatus Caldarchaeales</taxon>
        <taxon>Candidatus Caldarchaeaceae</taxon>
        <taxon>Candidatus Caldarchaeum</taxon>
    </lineage>
</organism>
<dbReference type="SUPFAM" id="SSF52833">
    <property type="entry name" value="Thioredoxin-like"/>
    <property type="match status" value="1"/>
</dbReference>
<protein>
    <submittedName>
        <fullName evidence="6">Thioredoxin</fullName>
    </submittedName>
</protein>
<evidence type="ECO:0000259" key="5">
    <source>
        <dbReference type="PROSITE" id="PS51352"/>
    </source>
</evidence>
<dbReference type="PROSITE" id="PS00194">
    <property type="entry name" value="THIOREDOXIN_1"/>
    <property type="match status" value="1"/>
</dbReference>
<dbReference type="PANTHER" id="PTHR45663:SF11">
    <property type="entry name" value="GEO12009P1"/>
    <property type="match status" value="1"/>
</dbReference>
<reference evidence="6" key="1">
    <citation type="journal article" date="2020" name="ISME J.">
        <title>Gammaproteobacteria mediating utilization of methyl-, sulfur- and petroleum organic compounds in deep ocean hydrothermal plumes.</title>
        <authorList>
            <person name="Zhou Z."/>
            <person name="Liu Y."/>
            <person name="Pan J."/>
            <person name="Cron B.R."/>
            <person name="Toner B.M."/>
            <person name="Anantharaman K."/>
            <person name="Breier J.A."/>
            <person name="Dick G.J."/>
            <person name="Li M."/>
        </authorList>
    </citation>
    <scope>NUCLEOTIDE SEQUENCE</scope>
    <source>
        <strain evidence="6">SZUA-1515</strain>
    </source>
</reference>
<dbReference type="InterPro" id="IPR017937">
    <property type="entry name" value="Thioredoxin_CS"/>
</dbReference>
<dbReference type="FunFam" id="3.40.30.10:FF:000001">
    <property type="entry name" value="Thioredoxin"/>
    <property type="match status" value="1"/>
</dbReference>
<dbReference type="AlphaFoldDB" id="A0A833A3Q9"/>
<evidence type="ECO:0000313" key="7">
    <source>
        <dbReference type="Proteomes" id="UP000608579"/>
    </source>
</evidence>
<dbReference type="NCBIfam" id="TIGR01068">
    <property type="entry name" value="thioredoxin"/>
    <property type="match status" value="1"/>
</dbReference>
<keyword evidence="2" id="KW-0249">Electron transport</keyword>
<name>A0A833A3Q9_CALS0</name>
<evidence type="ECO:0000313" key="6">
    <source>
        <dbReference type="EMBL" id="HIQ29568.1"/>
    </source>
</evidence>
<dbReference type="EMBL" id="DQVM01000064">
    <property type="protein sequence ID" value="HIQ29568.1"/>
    <property type="molecule type" value="Genomic_DNA"/>
</dbReference>
<evidence type="ECO:0000256" key="4">
    <source>
        <dbReference type="ARBA" id="ARBA00023284"/>
    </source>
</evidence>
<dbReference type="PROSITE" id="PS51352">
    <property type="entry name" value="THIOREDOXIN_2"/>
    <property type="match status" value="1"/>
</dbReference>
<keyword evidence="1" id="KW-0813">Transport</keyword>
<evidence type="ECO:0000256" key="2">
    <source>
        <dbReference type="ARBA" id="ARBA00022982"/>
    </source>
</evidence>
<gene>
    <name evidence="6" type="primary">trxA</name>
    <name evidence="6" type="ORF">EYH45_03290</name>
</gene>
<dbReference type="PRINTS" id="PR00421">
    <property type="entry name" value="THIOREDOXIN"/>
</dbReference>
<evidence type="ECO:0000256" key="1">
    <source>
        <dbReference type="ARBA" id="ARBA00022448"/>
    </source>
</evidence>
<dbReference type="Gene3D" id="3.40.30.10">
    <property type="entry name" value="Glutaredoxin"/>
    <property type="match status" value="1"/>
</dbReference>
<dbReference type="InterPro" id="IPR013766">
    <property type="entry name" value="Thioredoxin_domain"/>
</dbReference>
<dbReference type="CDD" id="cd02947">
    <property type="entry name" value="TRX_family"/>
    <property type="match status" value="1"/>
</dbReference>
<dbReference type="Proteomes" id="UP000608579">
    <property type="component" value="Unassembled WGS sequence"/>
</dbReference>
<proteinExistence type="predicted"/>
<accession>A0A833A3Q9</accession>
<dbReference type="PANTHER" id="PTHR45663">
    <property type="entry name" value="GEO12009P1"/>
    <property type="match status" value="1"/>
</dbReference>
<dbReference type="Pfam" id="PF00085">
    <property type="entry name" value="Thioredoxin"/>
    <property type="match status" value="1"/>
</dbReference>
<feature type="domain" description="Thioredoxin" evidence="5">
    <location>
        <begin position="25"/>
        <end position="135"/>
    </location>
</feature>